<evidence type="ECO:0000313" key="2">
    <source>
        <dbReference type="EMBL" id="RFU31718.1"/>
    </source>
</evidence>
<dbReference type="EMBL" id="NCSJ02000069">
    <property type="protein sequence ID" value="RFU31718.1"/>
    <property type="molecule type" value="Genomic_DNA"/>
</dbReference>
<dbReference type="InterPro" id="IPR051531">
    <property type="entry name" value="N-acetyltransferase"/>
</dbReference>
<proteinExistence type="predicted"/>
<dbReference type="SUPFAM" id="SSF55729">
    <property type="entry name" value="Acyl-CoA N-acyltransferases (Nat)"/>
    <property type="match status" value="1"/>
</dbReference>
<evidence type="ECO:0000313" key="3">
    <source>
        <dbReference type="Proteomes" id="UP000258309"/>
    </source>
</evidence>
<dbReference type="PANTHER" id="PTHR43792">
    <property type="entry name" value="GNAT FAMILY, PUTATIVE (AFU_ORTHOLOGUE AFUA_3G00765)-RELATED-RELATED"/>
    <property type="match status" value="1"/>
</dbReference>
<feature type="non-terminal residue" evidence="2">
    <location>
        <position position="179"/>
    </location>
</feature>
<dbReference type="InterPro" id="IPR016181">
    <property type="entry name" value="Acyl_CoA_acyltransferase"/>
</dbReference>
<dbReference type="Proteomes" id="UP000258309">
    <property type="component" value="Unassembled WGS sequence"/>
</dbReference>
<accession>A0A3E2HE79</accession>
<name>A0A3E2HE79_SCYLI</name>
<sequence length="179" mass="20477">MDTPRLHLRKITASDLTDFHEIWSNEEATQWSSCGPKKTLEESRSWLNGLLPEVKPEGDNYAVFIRTPEGESQDNERRMIGIMGVYSFRPVPELGYTFHPDFWGHGYATEALHGFLDIYWKSRLNVNVIEAKTDTENFGSIRVLKKCGFKNVATLKANIALPKMGPGFRDSLVFRVERP</sequence>
<feature type="domain" description="N-acetyltransferase" evidence="1">
    <location>
        <begin position="6"/>
        <end position="179"/>
    </location>
</feature>
<evidence type="ECO:0000259" key="1">
    <source>
        <dbReference type="PROSITE" id="PS51186"/>
    </source>
</evidence>
<keyword evidence="3" id="KW-1185">Reference proteome</keyword>
<organism evidence="2 3">
    <name type="scientific">Scytalidium lignicola</name>
    <name type="common">Hyphomycete</name>
    <dbReference type="NCBI Taxonomy" id="5539"/>
    <lineage>
        <taxon>Eukaryota</taxon>
        <taxon>Fungi</taxon>
        <taxon>Dikarya</taxon>
        <taxon>Ascomycota</taxon>
        <taxon>Pezizomycotina</taxon>
        <taxon>Leotiomycetes</taxon>
        <taxon>Leotiomycetes incertae sedis</taxon>
        <taxon>Scytalidium</taxon>
    </lineage>
</organism>
<comment type="caution">
    <text evidence="2">The sequence shown here is derived from an EMBL/GenBank/DDBJ whole genome shotgun (WGS) entry which is preliminary data.</text>
</comment>
<dbReference type="PROSITE" id="PS51186">
    <property type="entry name" value="GNAT"/>
    <property type="match status" value="1"/>
</dbReference>
<gene>
    <name evidence="2" type="ORF">B7463_g4579</name>
</gene>
<reference evidence="2 3" key="1">
    <citation type="submission" date="2018-05" db="EMBL/GenBank/DDBJ databases">
        <title>Draft genome sequence of Scytalidium lignicola DSM 105466, a ubiquitous saprotrophic fungus.</title>
        <authorList>
            <person name="Buettner E."/>
            <person name="Gebauer A.M."/>
            <person name="Hofrichter M."/>
            <person name="Liers C."/>
            <person name="Kellner H."/>
        </authorList>
    </citation>
    <scope>NUCLEOTIDE SEQUENCE [LARGE SCALE GENOMIC DNA]</scope>
    <source>
        <strain evidence="2 3">DSM 105466</strain>
    </source>
</reference>
<dbReference type="GO" id="GO:0016747">
    <property type="term" value="F:acyltransferase activity, transferring groups other than amino-acyl groups"/>
    <property type="evidence" value="ECO:0007669"/>
    <property type="project" value="InterPro"/>
</dbReference>
<dbReference type="InterPro" id="IPR000182">
    <property type="entry name" value="GNAT_dom"/>
</dbReference>
<dbReference type="OMA" id="NPLGENY"/>
<dbReference type="OrthoDB" id="4072826at2759"/>
<feature type="non-terminal residue" evidence="2">
    <location>
        <position position="1"/>
    </location>
</feature>
<dbReference type="AlphaFoldDB" id="A0A3E2HE79"/>
<dbReference type="Pfam" id="PF13302">
    <property type="entry name" value="Acetyltransf_3"/>
    <property type="match status" value="1"/>
</dbReference>
<dbReference type="PANTHER" id="PTHR43792:SF1">
    <property type="entry name" value="N-ACETYLTRANSFERASE DOMAIN-CONTAINING PROTEIN"/>
    <property type="match status" value="1"/>
</dbReference>
<dbReference type="Gene3D" id="3.40.630.30">
    <property type="match status" value="1"/>
</dbReference>
<protein>
    <recommendedName>
        <fullName evidence="1">N-acetyltransferase domain-containing protein</fullName>
    </recommendedName>
</protein>